<name>A0AAF3F6R1_9BILA</name>
<organism evidence="2 3">
    <name type="scientific">Mesorhabditis belari</name>
    <dbReference type="NCBI Taxonomy" id="2138241"/>
    <lineage>
        <taxon>Eukaryota</taxon>
        <taxon>Metazoa</taxon>
        <taxon>Ecdysozoa</taxon>
        <taxon>Nematoda</taxon>
        <taxon>Chromadorea</taxon>
        <taxon>Rhabditida</taxon>
        <taxon>Rhabditina</taxon>
        <taxon>Rhabditomorpha</taxon>
        <taxon>Rhabditoidea</taxon>
        <taxon>Rhabditidae</taxon>
        <taxon>Mesorhabditinae</taxon>
        <taxon>Mesorhabditis</taxon>
    </lineage>
</organism>
<dbReference type="GO" id="GO:0016020">
    <property type="term" value="C:membrane"/>
    <property type="evidence" value="ECO:0007669"/>
    <property type="project" value="InterPro"/>
</dbReference>
<dbReference type="SUPFAM" id="SSF63712">
    <property type="entry name" value="Nicotinic receptor ligand binding domain-like"/>
    <property type="match status" value="1"/>
</dbReference>
<proteinExistence type="predicted"/>
<dbReference type="Proteomes" id="UP000887575">
    <property type="component" value="Unassembled WGS sequence"/>
</dbReference>
<feature type="domain" description="Neurotransmitter-gated ion-channel ligand-binding" evidence="1">
    <location>
        <begin position="11"/>
        <end position="80"/>
    </location>
</feature>
<dbReference type="Gene3D" id="2.70.170.10">
    <property type="entry name" value="Neurotransmitter-gated ion-channel ligand-binding domain"/>
    <property type="match status" value="1"/>
</dbReference>
<dbReference type="Pfam" id="PF02931">
    <property type="entry name" value="Neur_chan_LBD"/>
    <property type="match status" value="1"/>
</dbReference>
<keyword evidence="2" id="KW-1185">Reference proteome</keyword>
<evidence type="ECO:0000313" key="3">
    <source>
        <dbReference type="WBParaSite" id="MBELARI_LOCUS2590"/>
    </source>
</evidence>
<evidence type="ECO:0000259" key="1">
    <source>
        <dbReference type="Pfam" id="PF02931"/>
    </source>
</evidence>
<protein>
    <recommendedName>
        <fullName evidence="1">Neurotransmitter-gated ion-channel ligand-binding domain-containing protein</fullName>
    </recommendedName>
</protein>
<evidence type="ECO:0000313" key="2">
    <source>
        <dbReference type="Proteomes" id="UP000887575"/>
    </source>
</evidence>
<dbReference type="WBParaSite" id="MBELARI_LOCUS2590">
    <property type="protein sequence ID" value="MBELARI_LOCUS2590"/>
    <property type="gene ID" value="MBELARI_LOCUS2590"/>
</dbReference>
<reference evidence="3" key="1">
    <citation type="submission" date="2024-02" db="UniProtKB">
        <authorList>
            <consortium name="WormBaseParasite"/>
        </authorList>
    </citation>
    <scope>IDENTIFICATION</scope>
</reference>
<accession>A0AAF3F6R1</accession>
<sequence length="81" mass="9631">MDTSLKKDSPKKSRLQIEITIQLLYIFNLDMAQQYLSTYIELALTWQDVRLAWKPENFDEVSTIWVHCDQVWTPENIVDNV</sequence>
<dbReference type="GO" id="GO:0005230">
    <property type="term" value="F:extracellular ligand-gated monoatomic ion channel activity"/>
    <property type="evidence" value="ECO:0007669"/>
    <property type="project" value="InterPro"/>
</dbReference>
<dbReference type="AlphaFoldDB" id="A0AAF3F6R1"/>
<dbReference type="InterPro" id="IPR006202">
    <property type="entry name" value="Neur_chan_lig-bd"/>
</dbReference>
<dbReference type="InterPro" id="IPR036734">
    <property type="entry name" value="Neur_chan_lig-bd_sf"/>
</dbReference>